<sequence length="258" mass="28986">MEFIGVALISSTLLCLGMAGSIEAGYRMGKRRLKKYPESKTEGASAVESSVFAILGLILAFTFTGTLSRYENRVKLILQEANAIGTAYLRLDLLPKDAQDKLRPLYREYVQSRINVFKYYENRQLSNSYFRQSLNLQGQIWKIANTSVLIDKNPGIITLVLSSTNDMIDIANERLQATRTHPPVIVYILLFALSLASAFLVGQDMSVNAKRPLFYMFIFCVTISGITYIILDLENPRLGLVRIDLGDKVLVETLKSIQ</sequence>
<reference evidence="2" key="1">
    <citation type="submission" date="2009-01" db="EMBL/GenBank/DDBJ databases">
        <title>Complete sequence of chromosome Cyanothece sp. PCC 7425.</title>
        <authorList>
            <consortium name="US DOE Joint Genome Institute"/>
            <person name="Lucas S."/>
            <person name="Copeland A."/>
            <person name="Lapidus A."/>
            <person name="Glavina del Rio T."/>
            <person name="Dalin E."/>
            <person name="Tice H."/>
            <person name="Bruce D."/>
            <person name="Goodwin L."/>
            <person name="Pitluck S."/>
            <person name="Sims D."/>
            <person name="Meineke L."/>
            <person name="Brettin T."/>
            <person name="Detter J.C."/>
            <person name="Han C."/>
            <person name="Larimer F."/>
            <person name="Land M."/>
            <person name="Hauser L."/>
            <person name="Kyrpides N."/>
            <person name="Ovchinnikova G."/>
            <person name="Liberton M."/>
            <person name="Stoeckel J."/>
            <person name="Banerjee A."/>
            <person name="Singh A."/>
            <person name="Page L."/>
            <person name="Sato H."/>
            <person name="Zhao L."/>
            <person name="Sherman L."/>
            <person name="Pakrasi H."/>
            <person name="Richardson P."/>
        </authorList>
    </citation>
    <scope>NUCLEOTIDE SEQUENCE</scope>
    <source>
        <strain evidence="2">PCC 7425</strain>
    </source>
</reference>
<keyword evidence="3" id="KW-0614">Plasmid</keyword>
<dbReference type="KEGG" id="cyn:Cyan7425_2308"/>
<dbReference type="EMBL" id="CP001344">
    <property type="protein sequence ID" value="ACL44666.1"/>
    <property type="molecule type" value="Genomic_DNA"/>
</dbReference>
<keyword evidence="1" id="KW-1133">Transmembrane helix</keyword>
<evidence type="ECO:0000256" key="1">
    <source>
        <dbReference type="SAM" id="Phobius"/>
    </source>
</evidence>
<protein>
    <recommendedName>
        <fullName evidence="4">DUF4239 domain-containing protein</fullName>
    </recommendedName>
</protein>
<reference evidence="3" key="2">
    <citation type="submission" date="2009-01" db="EMBL/GenBank/DDBJ databases">
        <title>Complete sequence of plasmid1 Cyanothece sp. PCC 7425.</title>
        <authorList>
            <consortium name="US DOE Joint Genome Institute"/>
            <person name="Lucas S."/>
            <person name="Copeland A."/>
            <person name="Lapidus A."/>
            <person name="Glavina del Rio T."/>
            <person name="Dalin E."/>
            <person name="Tice H."/>
            <person name="Bruce D."/>
            <person name="Goodwin L."/>
            <person name="Pitluck S."/>
            <person name="Sims D."/>
            <person name="Meineke L."/>
            <person name="Brettin T."/>
            <person name="Detter J.C."/>
            <person name="Han C."/>
            <person name="Larimer F."/>
            <person name="Land M."/>
            <person name="Hauser L."/>
            <person name="Kyrpides N."/>
            <person name="Ovchinnikova G."/>
            <person name="Liberton M."/>
            <person name="Stoeckel J."/>
            <person name="Banerjee A."/>
            <person name="Singh A."/>
            <person name="Page L."/>
            <person name="Sato H."/>
            <person name="Zhao L."/>
            <person name="Sherman L."/>
            <person name="Pakrasi H."/>
            <person name="Richardson P."/>
        </authorList>
    </citation>
    <scope>NUCLEOTIDE SEQUENCE</scope>
    <source>
        <strain evidence="3">PCC 7425</strain>
        <plasmid evidence="3">pP742501</plasmid>
    </source>
</reference>
<gene>
    <name evidence="2" type="ordered locus">Cyan7425_2308</name>
    <name evidence="3" type="ordered locus">Cyan7425_5305</name>
</gene>
<dbReference type="OrthoDB" id="116415at2"/>
<dbReference type="HOGENOM" id="CLU_086345_1_0_3"/>
<name>B8HW87_CYAP4</name>
<dbReference type="STRING" id="395961.Cyan7425_2308"/>
<feature type="transmembrane region" description="Helical" evidence="1">
    <location>
        <begin position="43"/>
        <end position="67"/>
    </location>
</feature>
<dbReference type="EMBL" id="CP001345">
    <property type="protein sequence ID" value="ACL47567.1"/>
    <property type="molecule type" value="Genomic_DNA"/>
</dbReference>
<dbReference type="AlphaFoldDB" id="B8HW87"/>
<dbReference type="KEGG" id="cyn:Cyan7425_5305"/>
<organism evidence="2">
    <name type="scientific">Cyanothece sp. (strain PCC 7425 / ATCC 29141)</name>
    <dbReference type="NCBI Taxonomy" id="395961"/>
    <lineage>
        <taxon>Bacteria</taxon>
        <taxon>Bacillati</taxon>
        <taxon>Cyanobacteriota</taxon>
        <taxon>Cyanophyceae</taxon>
        <taxon>Gomontiellales</taxon>
        <taxon>Cyanothecaceae</taxon>
        <taxon>Cyanothece</taxon>
    </lineage>
</organism>
<dbReference type="Pfam" id="PF14023">
    <property type="entry name" value="Bestrophin-like"/>
    <property type="match status" value="1"/>
</dbReference>
<evidence type="ECO:0008006" key="4">
    <source>
        <dbReference type="Google" id="ProtNLM"/>
    </source>
</evidence>
<accession>B8HW87</accession>
<dbReference type="eggNOG" id="ENOG502Z8P1">
    <property type="taxonomic scope" value="Bacteria"/>
</dbReference>
<keyword evidence="1" id="KW-0472">Membrane</keyword>
<geneLocation type="plasmid" evidence="3">
    <name>pP742501</name>
</geneLocation>
<dbReference type="InterPro" id="IPR025333">
    <property type="entry name" value="DUF4239"/>
</dbReference>
<keyword evidence="1" id="KW-0812">Transmembrane</keyword>
<evidence type="ECO:0000313" key="3">
    <source>
        <dbReference type="EMBL" id="ACL47567.1"/>
    </source>
</evidence>
<proteinExistence type="predicted"/>
<feature type="transmembrane region" description="Helical" evidence="1">
    <location>
        <begin position="213"/>
        <end position="231"/>
    </location>
</feature>
<feature type="transmembrane region" description="Helical" evidence="1">
    <location>
        <begin position="184"/>
        <end position="201"/>
    </location>
</feature>
<evidence type="ECO:0000313" key="2">
    <source>
        <dbReference type="EMBL" id="ACL44666.1"/>
    </source>
</evidence>